<keyword evidence="6" id="KW-1185">Reference proteome</keyword>
<protein>
    <submittedName>
        <fullName evidence="5">WGS project CAEQ00000000 data, annotated contig 1094</fullName>
    </submittedName>
</protein>
<reference evidence="5 6" key="2">
    <citation type="journal article" date="2012" name="Proc. Natl. Acad. Sci. U.S.A.">
        <title>Antigenic diversity is generated by distinct evolutionary mechanisms in African trypanosome species.</title>
        <authorList>
            <person name="Jackson A.P."/>
            <person name="Berry A."/>
            <person name="Aslett M."/>
            <person name="Allison H.C."/>
            <person name="Burton P."/>
            <person name="Vavrova-Anderson J."/>
            <person name="Brown R."/>
            <person name="Browne H."/>
            <person name="Corton N."/>
            <person name="Hauser H."/>
            <person name="Gamble J."/>
            <person name="Gilderthorp R."/>
            <person name="Marcello L."/>
            <person name="McQuillan J."/>
            <person name="Otto T.D."/>
            <person name="Quail M.A."/>
            <person name="Sanders M.J."/>
            <person name="van Tonder A."/>
            <person name="Ginger M.L."/>
            <person name="Field M.C."/>
            <person name="Barry J.D."/>
            <person name="Hertz-Fowler C."/>
            <person name="Berriman M."/>
        </authorList>
    </citation>
    <scope>NUCLEOTIDE SEQUENCE [LARGE SCALE GENOMIC DNA]</scope>
    <source>
        <strain evidence="5 6">IL3000</strain>
    </source>
</reference>
<dbReference type="AlphaFoldDB" id="F9W3R3"/>
<dbReference type="VEuPathDB" id="TriTrypDB:TcIL3000_0_27310"/>
<dbReference type="InterPro" id="IPR052980">
    <property type="entry name" value="Crinkler_effector"/>
</dbReference>
<gene>
    <name evidence="5" type="ORF">TCIL3000_0_27310</name>
</gene>
<reference evidence="6" key="1">
    <citation type="submission" date="2011-07" db="EMBL/GenBank/DDBJ databases">
        <title>Divergent evolution of antigenic variation in African trypanosomes.</title>
        <authorList>
            <person name="Jackson A.P."/>
            <person name="Berry A."/>
            <person name="Allison H.C."/>
            <person name="Burton P."/>
            <person name="Anderson J."/>
            <person name="Aslett M."/>
            <person name="Brown R."/>
            <person name="Corton N."/>
            <person name="Harris D."/>
            <person name="Hauser H."/>
            <person name="Gamble J."/>
            <person name="Gilderthorp R."/>
            <person name="McQuillan J."/>
            <person name="Quail M.A."/>
            <person name="Sanders M."/>
            <person name="Van Tonder A."/>
            <person name="Ginger M.L."/>
            <person name="Donelson J.E."/>
            <person name="Field M.C."/>
            <person name="Barry J.D."/>
            <person name="Berriman M."/>
            <person name="Hertz-Fowler C."/>
        </authorList>
    </citation>
    <scope>NUCLEOTIDE SEQUENCE [LARGE SCALE GENOMIC DNA]</scope>
    <source>
        <strain evidence="6">IL3000</strain>
    </source>
</reference>
<dbReference type="InterPro" id="IPR006518">
    <property type="entry name" value="Trypano_RHS"/>
</dbReference>
<proteinExistence type="predicted"/>
<comment type="caution">
    <text evidence="5">The sequence shown here is derived from an EMBL/GenBank/DDBJ whole genome shotgun (WGS) entry which is preliminary data.</text>
</comment>
<dbReference type="Pfam" id="PF07999">
    <property type="entry name" value="RHSP"/>
    <property type="match status" value="1"/>
</dbReference>
<sequence>MGRRGAKRTRDEAKGGAVAPLEQTPARGEVTTATDAAVRPAAVSHDVVARASRGWTLDSPVEDVLMERCCGLGDMSLHDFLMKHFGETLGSPCDSMRVFMDDPTLCVSDEAVLRRITNSSPYREYELYKTRREGVDRLSARGIFSLLQWGSAAAANEVEGVGACVRGVLNAALAIATGICDAPSGLEIDGEYDAACDAYIRRENLRVWHIVEKNIGVWLRDRGYVHPFIVIGTSGIGKSFATGSLLLYQLLHYRSRRLKVVAYFVEGKAYISYREERRVVFYKEQQVAVDEIEDMIRRGVKGYVIFDISGSGAISDHLPRSWGIVLISSPNAKNFHEFAKQLQDTAPTYMNCYEDVDFKAALVWDRQSQLEKKQIELENTNLASD</sequence>
<dbReference type="EMBL" id="CAEQ01000456">
    <property type="protein sequence ID" value="CCD11786.1"/>
    <property type="molecule type" value="Genomic_DNA"/>
</dbReference>
<name>F9W3R3_TRYCI</name>
<feature type="region of interest" description="Disordered" evidence="1">
    <location>
        <begin position="1"/>
        <end position="31"/>
    </location>
</feature>
<dbReference type="NCBIfam" id="TIGR01631">
    <property type="entry name" value="Trypano_RHS"/>
    <property type="match status" value="1"/>
</dbReference>
<evidence type="ECO:0000313" key="5">
    <source>
        <dbReference type="EMBL" id="CCD11786.1"/>
    </source>
</evidence>
<feature type="domain" description="DUF7578" evidence="4">
    <location>
        <begin position="72"/>
        <end position="128"/>
    </location>
</feature>
<evidence type="ECO:0000313" key="6">
    <source>
        <dbReference type="Proteomes" id="UP000000702"/>
    </source>
</evidence>
<dbReference type="Pfam" id="PF20445">
    <property type="entry name" value="RHS_N"/>
    <property type="match status" value="1"/>
</dbReference>
<feature type="domain" description="Retrotransposon hot spot protein N-terminal" evidence="3">
    <location>
        <begin position="190"/>
        <end position="222"/>
    </location>
</feature>
<evidence type="ECO:0000256" key="1">
    <source>
        <dbReference type="SAM" id="MobiDB-lite"/>
    </source>
</evidence>
<evidence type="ECO:0000259" key="4">
    <source>
        <dbReference type="Pfam" id="PF24466"/>
    </source>
</evidence>
<evidence type="ECO:0000259" key="2">
    <source>
        <dbReference type="Pfam" id="PF07999"/>
    </source>
</evidence>
<dbReference type="InterPro" id="IPR056000">
    <property type="entry name" value="DUF7578"/>
</dbReference>
<accession>F9W3R3</accession>
<feature type="domain" description="Retrotransposon hot spot protein,C-terminal" evidence="2">
    <location>
        <begin position="229"/>
        <end position="376"/>
    </location>
</feature>
<dbReference type="PANTHER" id="PTHR33129:SF3">
    <property type="entry name" value="HOT SPOT (RHS) PROTEIN, PUTATIVE-RELATED"/>
    <property type="match status" value="1"/>
</dbReference>
<organism evidence="5 6">
    <name type="scientific">Trypanosoma congolense (strain IL3000)</name>
    <dbReference type="NCBI Taxonomy" id="1068625"/>
    <lineage>
        <taxon>Eukaryota</taxon>
        <taxon>Discoba</taxon>
        <taxon>Euglenozoa</taxon>
        <taxon>Kinetoplastea</taxon>
        <taxon>Metakinetoplastina</taxon>
        <taxon>Trypanosomatida</taxon>
        <taxon>Trypanosomatidae</taxon>
        <taxon>Trypanosoma</taxon>
        <taxon>Nannomonas</taxon>
    </lineage>
</organism>
<evidence type="ECO:0000259" key="3">
    <source>
        <dbReference type="Pfam" id="PF20445"/>
    </source>
</evidence>
<dbReference type="InterPro" id="IPR046835">
    <property type="entry name" value="RHS_N"/>
</dbReference>
<dbReference type="Proteomes" id="UP000000702">
    <property type="component" value="Unassembled WGS sequence"/>
</dbReference>
<dbReference type="Pfam" id="PF24466">
    <property type="entry name" value="DUF7578"/>
    <property type="match status" value="1"/>
</dbReference>
<dbReference type="PANTHER" id="PTHR33129">
    <property type="entry name" value="PROTEIN KINASE DOMAIN-CONTAINING PROTEIN-RELATED"/>
    <property type="match status" value="1"/>
</dbReference>
<dbReference type="InterPro" id="IPR046836">
    <property type="entry name" value="RHS_C"/>
</dbReference>